<dbReference type="NCBIfam" id="TIGR01760">
    <property type="entry name" value="tape_meas_TP901"/>
    <property type="match status" value="1"/>
</dbReference>
<dbReference type="Pfam" id="PF10145">
    <property type="entry name" value="PhageMin_Tail"/>
    <property type="match status" value="1"/>
</dbReference>
<keyword evidence="4" id="KW-1133">Transmembrane helix</keyword>
<sequence>MARNTQQFETVVTLNAQQAQNQLAKMEENLKKLRKDKAELLSGKSYNPEDLRELNKEIRQAEGLMGTYRGSITQTIKTLSDLDNASLGEIQTAVRNLKKEMRNVTSEDEYARMDALLQKANARIIQLKSEAGETAQEMRRLAEAGQTTASVLANIENASLYDLKTAAATLNEEMLKAKPASSAYVHAEENLHKVNDRIRSLTEGQRLAAKTLEQYNSEANKITKTQKQIDAENHIIENTIKNLSHSSLRDLEASLKMVKEQMGQFKDRGDAGFKELAEKARKLDSEIKKVNESISGKTGNVFGRWWQRLNDNWGAMTQAWGAFTGLTDTVRQTTAAFAEMDQEMVNVQKYTGQTKKEVVAMNEDFKRMNTRTAREELNQLAGSAGRLGITATSDIEEFVDAADKINVALGDDLGEKAVDQIGKLAMMFGEDKKKGLRGAMLSTGSAINELAQSSSASAGYLVDFTARLSGVGKQAGLTQQQIMGFASVLDQNMQQDETAATAMQNLITKMFQQPAKFAALAGKSVKEFTNLLKNDANEALIQFFGAMRKNGGFAQLAPMFDEMKMDGSRAVGVLSVIADKLADVKVAQETANRAYASGQSVIDEFNTQMSSQQAALDMAKKDFKELAIELGEQLLPVVKYTISTGALLVKSLLTIINFTRQHYKGIIALSAAIATIASIYYLSTIKVKLWAAAQLVATGIDKLATFVLKTQTTVVLGLKLAYYAVTGQIAKCRTTMMAMRAASIANPYAALATALLVLVAAGYKLYNMFLSSKKAMEGNMLSVRKAKAVHEDMVAATKEMNENTAEERTRVEELTKIINSNVYSYNEKKAAMIALEKIVPGFHRNLKNEEALTRSNNEALAEYVRKLNDAALAQALYNKMVALQGKQFNLDMEIRKHERSAKAVRAEIARHPEIYNATEKGKQITVGDGFISNLYVPYSAPTEANRKKHAELQNWLNWSRLLKKKLAVVNYEIKYIGDYLKQNEGVRTEYHKIVIKETGGGNGSSGVVIPGLDGGFSTPGHYKDPKQVEKERKKAESEKEKAKRLAEKNEREMSKQRKQAYQEAIKEARGNTDKEQAMNILAYSKGEKTFTQYLDDQHSIAIEGYRKLEAIYKQYGTDYGQWQDEIAKEELKKDEDHQKALLSDIEKGRVDRENKAKEAYETLGSSIYHDEKALNELLFQNDMRALSQRLEAMEKGTQEWFDTRSEMEQRDQEHRIYLHQYYAELLSHYQEQWGKADLKEQERIAMKGIEELYDKRLIKWQEYQEARAAIALQYRKEQSEQDVDHSDGMWFHQRSEDAYQTASNNANADYQNEHPFGMGVKDWATADVKIYASTLANLKKMEQEGVITHEEAMAAMGRATAEMAAGIASKMQAAYDAVSPIMDAMSSYYSAQSDYEVTVTEKKYEKLINAAGNNQAKAKKLEEKKEKEIAAIKTKYARKQSKMQVAQAIAQTAISAISAYSSAMAGVPYPANLVLAPIAAGLALAAGAIQIATIKKQQQAQEAGYYEGGFTGGRSYRRRAGVVHEGEFVANHAAVNNPQLLPALRLIDMAQRNNTVGSLTALDLSRSMGVGATTVVSAPVVNVATNNTELATALREARDTIERLGALLDGGIAANVSMEEFKKKERHWNSIHSNR</sequence>
<feature type="coiled-coil region" evidence="2">
    <location>
        <begin position="87"/>
        <end position="137"/>
    </location>
</feature>
<feature type="region of interest" description="Disordered" evidence="3">
    <location>
        <begin position="1016"/>
        <end position="1056"/>
    </location>
</feature>
<evidence type="ECO:0000256" key="3">
    <source>
        <dbReference type="SAM" id="MobiDB-lite"/>
    </source>
</evidence>
<protein>
    <submittedName>
        <fullName evidence="6">Tail tape measure protein</fullName>
    </submittedName>
</protein>
<evidence type="ECO:0000313" key="6">
    <source>
        <dbReference type="EMBL" id="DAD88032.1"/>
    </source>
</evidence>
<keyword evidence="2" id="KW-0175">Coiled coil</keyword>
<feature type="transmembrane region" description="Helical" evidence="4">
    <location>
        <begin position="703"/>
        <end position="725"/>
    </location>
</feature>
<dbReference type="EMBL" id="BK015034">
    <property type="protein sequence ID" value="DAD88032.1"/>
    <property type="molecule type" value="Genomic_DNA"/>
</dbReference>
<feature type="transmembrane region" description="Helical" evidence="4">
    <location>
        <begin position="663"/>
        <end position="682"/>
    </location>
</feature>
<feature type="transmembrane region" description="Helical" evidence="4">
    <location>
        <begin position="745"/>
        <end position="766"/>
    </location>
</feature>
<name>A0A8S5N0M7_9CAUD</name>
<keyword evidence="4" id="KW-0812">Transmembrane</keyword>
<feature type="domain" description="Phage tail tape measure protein" evidence="5">
    <location>
        <begin position="363"/>
        <end position="552"/>
    </location>
</feature>
<organism evidence="6">
    <name type="scientific">Siphoviridae sp. ctdYc1</name>
    <dbReference type="NCBI Taxonomy" id="2826399"/>
    <lineage>
        <taxon>Viruses</taxon>
        <taxon>Duplodnaviria</taxon>
        <taxon>Heunggongvirae</taxon>
        <taxon>Uroviricota</taxon>
        <taxon>Caudoviricetes</taxon>
    </lineage>
</organism>
<keyword evidence="1" id="KW-1245">Viral tail assembly</keyword>
<evidence type="ECO:0000259" key="5">
    <source>
        <dbReference type="Pfam" id="PF10145"/>
    </source>
</evidence>
<keyword evidence="1" id="KW-1188">Viral release from host cell</keyword>
<reference evidence="6" key="1">
    <citation type="journal article" date="2021" name="Proc. Natl. Acad. Sci. U.S.A.">
        <title>A Catalog of Tens of Thousands of Viruses from Human Metagenomes Reveals Hidden Associations with Chronic Diseases.</title>
        <authorList>
            <person name="Tisza M.J."/>
            <person name="Buck C.B."/>
        </authorList>
    </citation>
    <scope>NUCLEOTIDE SEQUENCE</scope>
    <source>
        <strain evidence="6">CtdYc1</strain>
    </source>
</reference>
<proteinExistence type="predicted"/>
<dbReference type="GO" id="GO:0098003">
    <property type="term" value="P:viral tail assembly"/>
    <property type="evidence" value="ECO:0007669"/>
    <property type="project" value="UniProtKB-KW"/>
</dbReference>
<keyword evidence="4" id="KW-0472">Membrane</keyword>
<feature type="coiled-coil region" evidence="2">
    <location>
        <begin position="9"/>
        <end position="43"/>
    </location>
</feature>
<dbReference type="InterPro" id="IPR010090">
    <property type="entry name" value="Phage_tape_meas"/>
</dbReference>
<evidence type="ECO:0000256" key="4">
    <source>
        <dbReference type="SAM" id="Phobius"/>
    </source>
</evidence>
<feature type="compositionally biased region" description="Basic and acidic residues" evidence="3">
    <location>
        <begin position="1021"/>
        <end position="1055"/>
    </location>
</feature>
<feature type="coiled-coil region" evidence="2">
    <location>
        <begin position="212"/>
        <end position="293"/>
    </location>
</feature>
<evidence type="ECO:0000256" key="1">
    <source>
        <dbReference type="ARBA" id="ARBA00022465"/>
    </source>
</evidence>
<evidence type="ECO:0000256" key="2">
    <source>
        <dbReference type="SAM" id="Coils"/>
    </source>
</evidence>
<accession>A0A8S5N0M7</accession>